<dbReference type="CDD" id="cd09110">
    <property type="entry name" value="PLDc_CLS_1"/>
    <property type="match status" value="1"/>
</dbReference>
<dbReference type="GO" id="GO:0032049">
    <property type="term" value="P:cardiolipin biosynthetic process"/>
    <property type="evidence" value="ECO:0007669"/>
    <property type="project" value="UniProtKB-ARBA"/>
</dbReference>
<dbReference type="Pfam" id="PF13091">
    <property type="entry name" value="PLDc_2"/>
    <property type="match status" value="2"/>
</dbReference>
<evidence type="ECO:0000313" key="2">
    <source>
        <dbReference type="EMBL" id="AJD48052.1"/>
    </source>
</evidence>
<dbReference type="PANTHER" id="PTHR21248">
    <property type="entry name" value="CARDIOLIPIN SYNTHASE"/>
    <property type="match status" value="1"/>
</dbReference>
<sequence>MPHRRRHPEPAAQLAWPWRDQCTLTLQAGGMRFLPAIRTAMQGATQTIDIEMYLCASGALFDEWLRVLATRVADGVRVRMLLDDIGCRELATEDWQRLQQAGITVRRFNRLQWARPLAALVRDHRKLVLVDGRRAWVGGFCVNDESDPRIFGDDAWFDAMVACRGPVVSDFAALFEQAWALAGRGPITDALRWRLQKYPPPRASETGRCEGWARVRAARGGRNNPVLRAFVHHILRAQREVWLCTPYFLPPRSLYKALLLAARRGVDVRLTVPGRNTDHPVLRYAGHHLYQRLLQAGVRIEEYQPRFLHLKAARVDDWCTLGSFNYDRWNSSWNLEANVEIIDSDFCHQLHTLQQSLARESQPVAPNRWQRRRPWQRWREKFWYWFGTRLILQLKTLWNTATVRRPEKH</sequence>
<dbReference type="AlphaFoldDB" id="A0A0B4XP42"/>
<dbReference type="HOGENOM" id="CLU_038053_0_1_6"/>
<dbReference type="Proteomes" id="UP000006764">
    <property type="component" value="Chromosome"/>
</dbReference>
<dbReference type="InterPro" id="IPR025202">
    <property type="entry name" value="PLD-like_dom"/>
</dbReference>
<evidence type="ECO:0000259" key="1">
    <source>
        <dbReference type="PROSITE" id="PS50035"/>
    </source>
</evidence>
<dbReference type="KEGG" id="apac:S7S_08180"/>
<organism evidence="2 3">
    <name type="scientific">Isoalcanivorax pacificus W11-5</name>
    <dbReference type="NCBI Taxonomy" id="391936"/>
    <lineage>
        <taxon>Bacteria</taxon>
        <taxon>Pseudomonadati</taxon>
        <taxon>Pseudomonadota</taxon>
        <taxon>Gammaproteobacteria</taxon>
        <taxon>Oceanospirillales</taxon>
        <taxon>Alcanivoracaceae</taxon>
        <taxon>Isoalcanivorax</taxon>
    </lineage>
</organism>
<dbReference type="Gene3D" id="3.30.870.10">
    <property type="entry name" value="Endonuclease Chain A"/>
    <property type="match status" value="2"/>
</dbReference>
<dbReference type="GO" id="GO:0016020">
    <property type="term" value="C:membrane"/>
    <property type="evidence" value="ECO:0007669"/>
    <property type="project" value="TreeGrafter"/>
</dbReference>
<dbReference type="PANTHER" id="PTHR21248:SF23">
    <property type="entry name" value="CARDIOLIPIN SYNTHASE B"/>
    <property type="match status" value="1"/>
</dbReference>
<feature type="domain" description="PLD phosphodiesterase" evidence="1">
    <location>
        <begin position="119"/>
        <end position="146"/>
    </location>
</feature>
<dbReference type="GO" id="GO:0008808">
    <property type="term" value="F:cardiolipin synthase activity"/>
    <property type="evidence" value="ECO:0007669"/>
    <property type="project" value="TreeGrafter"/>
</dbReference>
<dbReference type="InterPro" id="IPR001736">
    <property type="entry name" value="PLipase_D/transphosphatidylase"/>
</dbReference>
<dbReference type="EMBL" id="CP004387">
    <property type="protein sequence ID" value="AJD48052.1"/>
    <property type="molecule type" value="Genomic_DNA"/>
</dbReference>
<dbReference type="OrthoDB" id="9762009at2"/>
<keyword evidence="3" id="KW-1185">Reference proteome</keyword>
<dbReference type="RefSeq" id="WP_008735916.1">
    <property type="nucleotide sequence ID" value="NZ_CP004387.1"/>
</dbReference>
<protein>
    <submittedName>
        <fullName evidence="2">Phospholipase D</fullName>
    </submittedName>
</protein>
<dbReference type="SUPFAM" id="SSF56024">
    <property type="entry name" value="Phospholipase D/nuclease"/>
    <property type="match status" value="2"/>
</dbReference>
<evidence type="ECO:0000313" key="3">
    <source>
        <dbReference type="Proteomes" id="UP000006764"/>
    </source>
</evidence>
<proteinExistence type="predicted"/>
<name>A0A0B4XP42_9GAMM</name>
<reference evidence="2 3" key="1">
    <citation type="journal article" date="2012" name="J. Bacteriol.">
        <title>Genome sequence of an alkane-degrading bacterium, Alcanivorax pacificus type strain W11-5, isolated from deep sea sediment.</title>
        <authorList>
            <person name="Lai Q."/>
            <person name="Shao Z."/>
        </authorList>
    </citation>
    <scope>NUCLEOTIDE SEQUENCE [LARGE SCALE GENOMIC DNA]</scope>
    <source>
        <strain evidence="2 3">W11-5</strain>
    </source>
</reference>
<gene>
    <name evidence="2" type="ORF">S7S_08180</name>
</gene>
<dbReference type="STRING" id="391936.S7S_08180"/>
<accession>A0A0B4XP42</accession>
<dbReference type="PROSITE" id="PS50035">
    <property type="entry name" value="PLD"/>
    <property type="match status" value="1"/>
</dbReference>